<keyword evidence="8 10" id="KW-0139">CF(1)</keyword>
<dbReference type="PROSITE" id="PS00153">
    <property type="entry name" value="ATPASE_GAMMA"/>
    <property type="match status" value="1"/>
</dbReference>
<dbReference type="GO" id="GO:0005886">
    <property type="term" value="C:plasma membrane"/>
    <property type="evidence" value="ECO:0007669"/>
    <property type="project" value="UniProtKB-SubCell"/>
</dbReference>
<gene>
    <name evidence="10 11" type="primary">atpG</name>
    <name evidence="11" type="ORF">CLCY_5c00180</name>
</gene>
<evidence type="ECO:0000256" key="6">
    <source>
        <dbReference type="ARBA" id="ARBA00023065"/>
    </source>
</evidence>
<evidence type="ECO:0000256" key="9">
    <source>
        <dbReference type="ARBA" id="ARBA00023310"/>
    </source>
</evidence>
<dbReference type="RefSeq" id="WP_048569520.1">
    <property type="nucleotide sequence ID" value="NZ_LFVU01000004.1"/>
</dbReference>
<dbReference type="EMBL" id="LFVU01000004">
    <property type="protein sequence ID" value="KMT22779.1"/>
    <property type="molecule type" value="Genomic_DNA"/>
</dbReference>
<sequence length="282" mass="31136">MAGAGLLDLKRRIKSVTSTRKITKAMGLVATAKFRKIRERAEGTTPYFEKFESAVKGIALSSEVASSKYFNAVEGKKDIYIVIGSDSGLCGGYNTNIFSETVRAVEGKNVSLITVGQKARTFFSLRNFDTMAEYVELGPTPSYKDCVEIIRPAIKAFEQGEASNVYVVYTKFHSPVKQTVEFLKVLPMEKEEGAKGSEAIFEPSAAEIFDYIVPKYINTTMFYAVVNAIASEYSSRMSAMDNATKNADELIDKLKLQFNRARQSSITQEITEIVGGAEALHD</sequence>
<protein>
    <recommendedName>
        <fullName evidence="10">ATP synthase gamma chain</fullName>
    </recommendedName>
    <alternativeName>
        <fullName evidence="10">ATP synthase F1 sector gamma subunit</fullName>
    </alternativeName>
    <alternativeName>
        <fullName evidence="10">F-ATPase gamma subunit</fullName>
    </alternativeName>
</protein>
<dbReference type="Pfam" id="PF00231">
    <property type="entry name" value="ATP-synt"/>
    <property type="match status" value="1"/>
</dbReference>
<comment type="function">
    <text evidence="1 10">Produces ATP from ADP in the presence of a proton gradient across the membrane. The gamma chain is believed to be important in regulating ATPase activity and the flow of protons through the CF(0) complex.</text>
</comment>
<dbReference type="PANTHER" id="PTHR11693:SF22">
    <property type="entry name" value="ATP SYNTHASE SUBUNIT GAMMA, MITOCHONDRIAL"/>
    <property type="match status" value="1"/>
</dbReference>
<dbReference type="NCBIfam" id="TIGR01146">
    <property type="entry name" value="ATPsyn_F1gamma"/>
    <property type="match status" value="1"/>
</dbReference>
<comment type="similarity">
    <text evidence="3 10">Belongs to the ATPase gamma chain family.</text>
</comment>
<proteinExistence type="inferred from homology"/>
<keyword evidence="4 10" id="KW-0813">Transport</keyword>
<dbReference type="GO" id="GO:0042777">
    <property type="term" value="P:proton motive force-driven plasma membrane ATP synthesis"/>
    <property type="evidence" value="ECO:0007669"/>
    <property type="project" value="UniProtKB-UniRule"/>
</dbReference>
<keyword evidence="12" id="KW-1185">Reference proteome</keyword>
<accession>A0A0J8DEV7</accession>
<dbReference type="GO" id="GO:0005524">
    <property type="term" value="F:ATP binding"/>
    <property type="evidence" value="ECO:0007669"/>
    <property type="project" value="UniProtKB-UniRule"/>
</dbReference>
<dbReference type="PRINTS" id="PR00126">
    <property type="entry name" value="ATPASEGAMMA"/>
</dbReference>
<evidence type="ECO:0000256" key="5">
    <source>
        <dbReference type="ARBA" id="ARBA00022781"/>
    </source>
</evidence>
<evidence type="ECO:0000256" key="1">
    <source>
        <dbReference type="ARBA" id="ARBA00003456"/>
    </source>
</evidence>
<dbReference type="GO" id="GO:0045259">
    <property type="term" value="C:proton-transporting ATP synthase complex"/>
    <property type="evidence" value="ECO:0007669"/>
    <property type="project" value="UniProtKB-KW"/>
</dbReference>
<dbReference type="GO" id="GO:0046933">
    <property type="term" value="F:proton-transporting ATP synthase activity, rotational mechanism"/>
    <property type="evidence" value="ECO:0007669"/>
    <property type="project" value="UniProtKB-UniRule"/>
</dbReference>
<dbReference type="FunFam" id="1.10.287.80:FF:000001">
    <property type="entry name" value="ATP synthase gamma chain"/>
    <property type="match status" value="1"/>
</dbReference>
<evidence type="ECO:0000256" key="10">
    <source>
        <dbReference type="HAMAP-Rule" id="MF_00815"/>
    </source>
</evidence>
<dbReference type="Gene3D" id="3.40.1380.10">
    <property type="match status" value="1"/>
</dbReference>
<evidence type="ECO:0000313" key="11">
    <source>
        <dbReference type="EMBL" id="KMT22779.1"/>
    </source>
</evidence>
<dbReference type="PATRIC" id="fig|1121307.3.peg.1950"/>
<evidence type="ECO:0000256" key="7">
    <source>
        <dbReference type="ARBA" id="ARBA00023136"/>
    </source>
</evidence>
<name>A0A0J8DEV7_CLOCY</name>
<evidence type="ECO:0000313" key="12">
    <source>
        <dbReference type="Proteomes" id="UP000036756"/>
    </source>
</evidence>
<evidence type="ECO:0000256" key="3">
    <source>
        <dbReference type="ARBA" id="ARBA00007681"/>
    </source>
</evidence>
<reference evidence="11 12" key="1">
    <citation type="submission" date="2015-06" db="EMBL/GenBank/DDBJ databases">
        <title>Draft genome sequence of the purine-degrading Clostridium cylindrosporum HC-1 (DSM 605).</title>
        <authorList>
            <person name="Poehlein A."/>
            <person name="Schiel-Bengelsdorf B."/>
            <person name="Bengelsdorf F."/>
            <person name="Daniel R."/>
            <person name="Duerre P."/>
        </authorList>
    </citation>
    <scope>NUCLEOTIDE SEQUENCE [LARGE SCALE GENOMIC DNA]</scope>
    <source>
        <strain evidence="11 12">DSM 605</strain>
    </source>
</reference>
<dbReference type="CDD" id="cd12151">
    <property type="entry name" value="F1-ATPase_gamma"/>
    <property type="match status" value="1"/>
</dbReference>
<evidence type="ECO:0000256" key="8">
    <source>
        <dbReference type="ARBA" id="ARBA00023196"/>
    </source>
</evidence>
<keyword evidence="6 10" id="KW-0406">Ion transport</keyword>
<dbReference type="PANTHER" id="PTHR11693">
    <property type="entry name" value="ATP SYNTHASE GAMMA CHAIN"/>
    <property type="match status" value="1"/>
</dbReference>
<evidence type="ECO:0000256" key="2">
    <source>
        <dbReference type="ARBA" id="ARBA00004170"/>
    </source>
</evidence>
<organism evidence="11 12">
    <name type="scientific">Clostridium cylindrosporum DSM 605</name>
    <dbReference type="NCBI Taxonomy" id="1121307"/>
    <lineage>
        <taxon>Bacteria</taxon>
        <taxon>Bacillati</taxon>
        <taxon>Bacillota</taxon>
        <taxon>Clostridia</taxon>
        <taxon>Eubacteriales</taxon>
        <taxon>Clostridiaceae</taxon>
        <taxon>Clostridium</taxon>
    </lineage>
</organism>
<comment type="subunit">
    <text evidence="10">F-type ATPases have 2 components, CF(1) - the catalytic core - and CF(0) - the membrane proton channel. CF(1) has five subunits: alpha(3), beta(3), gamma(1), delta(1), epsilon(1). CF(0) has three main subunits: a, b and c.</text>
</comment>
<dbReference type="InterPro" id="IPR000131">
    <property type="entry name" value="ATP_synth_F1_gsu"/>
</dbReference>
<dbReference type="Gene3D" id="1.10.287.80">
    <property type="entry name" value="ATP synthase, gamma subunit, helix hairpin domain"/>
    <property type="match status" value="1"/>
</dbReference>
<dbReference type="AlphaFoldDB" id="A0A0J8DEV7"/>
<dbReference type="Proteomes" id="UP000036756">
    <property type="component" value="Unassembled WGS sequence"/>
</dbReference>
<dbReference type="InterPro" id="IPR035968">
    <property type="entry name" value="ATP_synth_F1_ATPase_gsu"/>
</dbReference>
<dbReference type="STRING" id="1121307.CLCY_5c00180"/>
<dbReference type="SUPFAM" id="SSF52943">
    <property type="entry name" value="ATP synthase (F1-ATPase), gamma subunit"/>
    <property type="match status" value="1"/>
</dbReference>
<dbReference type="HAMAP" id="MF_00815">
    <property type="entry name" value="ATP_synth_gamma_bact"/>
    <property type="match status" value="1"/>
</dbReference>
<evidence type="ECO:0000256" key="4">
    <source>
        <dbReference type="ARBA" id="ARBA00022448"/>
    </source>
</evidence>
<keyword evidence="9 10" id="KW-0066">ATP synthesis</keyword>
<comment type="subcellular location">
    <subcellularLocation>
        <location evidence="10">Cell membrane</location>
        <topology evidence="10">Peripheral membrane protein</topology>
    </subcellularLocation>
    <subcellularLocation>
        <location evidence="2">Membrane</location>
        <topology evidence="2">Peripheral membrane protein</topology>
    </subcellularLocation>
</comment>
<keyword evidence="10" id="KW-1003">Cell membrane</keyword>
<comment type="caution">
    <text evidence="11">The sequence shown here is derived from an EMBL/GenBank/DDBJ whole genome shotgun (WGS) entry which is preliminary data.</text>
</comment>
<dbReference type="InterPro" id="IPR023632">
    <property type="entry name" value="ATP_synth_F1_gsu_CS"/>
</dbReference>
<keyword evidence="7 10" id="KW-0472">Membrane</keyword>
<keyword evidence="5 10" id="KW-0375">Hydrogen ion transport</keyword>